<reference evidence="3" key="1">
    <citation type="journal article" date="2019" name="Int. J. Syst. Evol. Microbiol.">
        <title>The Global Catalogue of Microorganisms (GCM) 10K type strain sequencing project: providing services to taxonomists for standard genome sequencing and annotation.</title>
        <authorList>
            <consortium name="The Broad Institute Genomics Platform"/>
            <consortium name="The Broad Institute Genome Sequencing Center for Infectious Disease"/>
            <person name="Wu L."/>
            <person name="Ma J."/>
        </authorList>
    </citation>
    <scope>NUCLEOTIDE SEQUENCE [LARGE SCALE GENOMIC DNA]</scope>
    <source>
        <strain evidence="3">KCTC 62192</strain>
    </source>
</reference>
<gene>
    <name evidence="2" type="ORF">ACFOES_15415</name>
</gene>
<evidence type="ECO:0000313" key="3">
    <source>
        <dbReference type="Proteomes" id="UP001595443"/>
    </source>
</evidence>
<feature type="region of interest" description="Disordered" evidence="1">
    <location>
        <begin position="76"/>
        <end position="105"/>
    </location>
</feature>
<comment type="caution">
    <text evidence="2">The sequence shown here is derived from an EMBL/GenBank/DDBJ whole genome shotgun (WGS) entry which is preliminary data.</text>
</comment>
<dbReference type="Proteomes" id="UP001595443">
    <property type="component" value="Unassembled WGS sequence"/>
</dbReference>
<organism evidence="2 3">
    <name type="scientific">Acidimangrovimonas pyrenivorans</name>
    <dbReference type="NCBI Taxonomy" id="2030798"/>
    <lineage>
        <taxon>Bacteria</taxon>
        <taxon>Pseudomonadati</taxon>
        <taxon>Pseudomonadota</taxon>
        <taxon>Alphaproteobacteria</taxon>
        <taxon>Rhodobacterales</taxon>
        <taxon>Paracoccaceae</taxon>
        <taxon>Acidimangrovimonas</taxon>
    </lineage>
</organism>
<feature type="compositionally biased region" description="Polar residues" evidence="1">
    <location>
        <begin position="89"/>
        <end position="105"/>
    </location>
</feature>
<evidence type="ECO:0000256" key="1">
    <source>
        <dbReference type="SAM" id="MobiDB-lite"/>
    </source>
</evidence>
<accession>A0ABV7AJB1</accession>
<dbReference type="RefSeq" id="WP_377834198.1">
    <property type="nucleotide sequence ID" value="NZ_JBHRSK010000013.1"/>
</dbReference>
<name>A0ABV7AJB1_9RHOB</name>
<proteinExistence type="predicted"/>
<sequence>MADEENLNRPRLTDWFGPKALQKHVFWMTQRVQEMKPSQDLRDSVPLELVAEVALPIIASLPQNRGEGVHDHEAIQTGLAIPPLGDRVNAQQPNRVRQQIAKSTE</sequence>
<keyword evidence="3" id="KW-1185">Reference proteome</keyword>
<evidence type="ECO:0000313" key="2">
    <source>
        <dbReference type="EMBL" id="MFC2969489.1"/>
    </source>
</evidence>
<protein>
    <submittedName>
        <fullName evidence="2">Uncharacterized protein</fullName>
    </submittedName>
</protein>
<dbReference type="EMBL" id="JBHRSK010000013">
    <property type="protein sequence ID" value="MFC2969489.1"/>
    <property type="molecule type" value="Genomic_DNA"/>
</dbReference>